<feature type="transmembrane region" description="Helical" evidence="6">
    <location>
        <begin position="121"/>
        <end position="138"/>
    </location>
</feature>
<feature type="transmembrane region" description="Helical" evidence="6">
    <location>
        <begin position="7"/>
        <end position="28"/>
    </location>
</feature>
<evidence type="ECO:0000256" key="2">
    <source>
        <dbReference type="ARBA" id="ARBA00022692"/>
    </source>
</evidence>
<feature type="transmembrane region" description="Helical" evidence="6">
    <location>
        <begin position="158"/>
        <end position="177"/>
    </location>
</feature>
<dbReference type="SUPFAM" id="SSF53448">
    <property type="entry name" value="Nucleotide-diphospho-sugar transferases"/>
    <property type="match status" value="1"/>
</dbReference>
<feature type="transmembrane region" description="Helical" evidence="6">
    <location>
        <begin position="34"/>
        <end position="52"/>
    </location>
</feature>
<dbReference type="InterPro" id="IPR007016">
    <property type="entry name" value="O-antigen_ligase-rel_domated"/>
</dbReference>
<keyword evidence="10" id="KW-1185">Reference proteome</keyword>
<evidence type="ECO:0000256" key="1">
    <source>
        <dbReference type="ARBA" id="ARBA00004141"/>
    </source>
</evidence>
<dbReference type="AlphaFoldDB" id="A0A2A2FA12"/>
<feature type="domain" description="O-antigen ligase-related" evidence="8">
    <location>
        <begin position="192"/>
        <end position="336"/>
    </location>
</feature>
<feature type="transmembrane region" description="Helical" evidence="6">
    <location>
        <begin position="360"/>
        <end position="378"/>
    </location>
</feature>
<dbReference type="Pfam" id="PF04932">
    <property type="entry name" value="Wzy_C"/>
    <property type="match status" value="1"/>
</dbReference>
<gene>
    <name evidence="9" type="ORF">CK501_03780</name>
</gene>
<name>A0A2A2FA12_9GAMM</name>
<feature type="domain" description="Glycosyltransferase 2-like" evidence="7">
    <location>
        <begin position="419"/>
        <end position="501"/>
    </location>
</feature>
<evidence type="ECO:0000256" key="4">
    <source>
        <dbReference type="ARBA" id="ARBA00023136"/>
    </source>
</evidence>
<protein>
    <submittedName>
        <fullName evidence="9">Glycosyl transferase</fullName>
    </submittedName>
</protein>
<evidence type="ECO:0000313" key="10">
    <source>
        <dbReference type="Proteomes" id="UP000218896"/>
    </source>
</evidence>
<feature type="transmembrane region" description="Helical" evidence="6">
    <location>
        <begin position="64"/>
        <end position="84"/>
    </location>
</feature>
<evidence type="ECO:0000256" key="3">
    <source>
        <dbReference type="ARBA" id="ARBA00022989"/>
    </source>
</evidence>
<dbReference type="PANTHER" id="PTHR43630:SF2">
    <property type="entry name" value="GLYCOSYLTRANSFERASE"/>
    <property type="match status" value="1"/>
</dbReference>
<dbReference type="Pfam" id="PF00535">
    <property type="entry name" value="Glycos_transf_2"/>
    <property type="match status" value="1"/>
</dbReference>
<reference evidence="9 10" key="1">
    <citation type="submission" date="2017-08" db="EMBL/GenBank/DDBJ databases">
        <title>Halovibrio sewagensis sp. nov., isolated from wastewater of high salinity.</title>
        <authorList>
            <person name="Dong X."/>
            <person name="Zhang G."/>
        </authorList>
    </citation>
    <scope>NUCLEOTIDE SEQUENCE [LARGE SCALE GENOMIC DNA]</scope>
    <source>
        <strain evidence="9 10">YL5-2</strain>
    </source>
</reference>
<dbReference type="RefSeq" id="WP_095616370.1">
    <property type="nucleotide sequence ID" value="NZ_NSKD01000001.1"/>
</dbReference>
<evidence type="ECO:0000259" key="8">
    <source>
        <dbReference type="Pfam" id="PF04932"/>
    </source>
</evidence>
<evidence type="ECO:0000313" key="9">
    <source>
        <dbReference type="EMBL" id="PAU82276.1"/>
    </source>
</evidence>
<feature type="transmembrane region" description="Helical" evidence="6">
    <location>
        <begin position="384"/>
        <end position="403"/>
    </location>
</feature>
<dbReference type="EMBL" id="NSKD01000001">
    <property type="protein sequence ID" value="PAU82276.1"/>
    <property type="molecule type" value="Genomic_DNA"/>
</dbReference>
<accession>A0A2A2FA12</accession>
<organism evidence="9 10">
    <name type="scientific">Halovibrio salipaludis</name>
    <dbReference type="NCBI Taxonomy" id="2032626"/>
    <lineage>
        <taxon>Bacteria</taxon>
        <taxon>Pseudomonadati</taxon>
        <taxon>Pseudomonadota</taxon>
        <taxon>Gammaproteobacteria</taxon>
        <taxon>Oceanospirillales</taxon>
        <taxon>Halomonadaceae</taxon>
        <taxon>Halovibrio</taxon>
    </lineage>
</organism>
<dbReference type="CDD" id="cd02511">
    <property type="entry name" value="Beta4Glucosyltransferase"/>
    <property type="match status" value="1"/>
</dbReference>
<feature type="transmembrane region" description="Helical" evidence="6">
    <location>
        <begin position="96"/>
        <end position="114"/>
    </location>
</feature>
<feature type="transmembrane region" description="Helical" evidence="6">
    <location>
        <begin position="229"/>
        <end position="245"/>
    </location>
</feature>
<feature type="transmembrane region" description="Helical" evidence="6">
    <location>
        <begin position="614"/>
        <end position="635"/>
    </location>
</feature>
<evidence type="ECO:0000259" key="7">
    <source>
        <dbReference type="Pfam" id="PF00535"/>
    </source>
</evidence>
<comment type="similarity">
    <text evidence="5">Belongs to the glycosyltransferase 2 family. WaaE/KdtX subfamily.</text>
</comment>
<dbReference type="Proteomes" id="UP000218896">
    <property type="component" value="Unassembled WGS sequence"/>
</dbReference>
<feature type="transmembrane region" description="Helical" evidence="6">
    <location>
        <begin position="182"/>
        <end position="201"/>
    </location>
</feature>
<dbReference type="OrthoDB" id="9815923at2"/>
<evidence type="ECO:0000256" key="5">
    <source>
        <dbReference type="ARBA" id="ARBA00038494"/>
    </source>
</evidence>
<dbReference type="InterPro" id="IPR001173">
    <property type="entry name" value="Glyco_trans_2-like"/>
</dbReference>
<keyword evidence="2 6" id="KW-0812">Transmembrane</keyword>
<keyword evidence="9" id="KW-0808">Transferase</keyword>
<dbReference type="PANTHER" id="PTHR43630">
    <property type="entry name" value="POLY-BETA-1,6-N-ACETYL-D-GLUCOSAMINE SYNTHASE"/>
    <property type="match status" value="1"/>
</dbReference>
<keyword evidence="3 6" id="KW-1133">Transmembrane helix</keyword>
<evidence type="ECO:0000256" key="6">
    <source>
        <dbReference type="SAM" id="Phobius"/>
    </source>
</evidence>
<feature type="transmembrane region" description="Helical" evidence="6">
    <location>
        <begin position="329"/>
        <end position="348"/>
    </location>
</feature>
<dbReference type="GO" id="GO:0016740">
    <property type="term" value="F:transferase activity"/>
    <property type="evidence" value="ECO:0007669"/>
    <property type="project" value="UniProtKB-KW"/>
</dbReference>
<dbReference type="Gene3D" id="3.90.550.10">
    <property type="entry name" value="Spore Coat Polysaccharide Biosynthesis Protein SpsA, Chain A"/>
    <property type="match status" value="1"/>
</dbReference>
<dbReference type="GO" id="GO:0016020">
    <property type="term" value="C:membrane"/>
    <property type="evidence" value="ECO:0007669"/>
    <property type="project" value="UniProtKB-SubCell"/>
</dbReference>
<comment type="subcellular location">
    <subcellularLocation>
        <location evidence="1">Membrane</location>
        <topology evidence="1">Multi-pass membrane protein</topology>
    </subcellularLocation>
</comment>
<comment type="caution">
    <text evidence="9">The sequence shown here is derived from an EMBL/GenBank/DDBJ whole genome shotgun (WGS) entry which is preliminary data.</text>
</comment>
<dbReference type="InterPro" id="IPR029044">
    <property type="entry name" value="Nucleotide-diphossugar_trans"/>
</dbReference>
<feature type="transmembrane region" description="Helical" evidence="6">
    <location>
        <begin position="207"/>
        <end position="222"/>
    </location>
</feature>
<keyword evidence="4 6" id="KW-0472">Membrane</keyword>
<proteinExistence type="inferred from homology"/>
<sequence length="676" mass="74459">MPTPAPARIGSFVFSALFLVTLTGGLIVDSLLSGGVYLLSLCGLVLIGYSRLRGRRPIATGDREVKLIGFALAFFAVVSLASWVINGFGYEGFKDLGKHGRLLLFWPLFIIFSWTRLKDTALFWGLALASMAAGLIAVEHTMWGVSGGRAEGATNPIPFGNLSLLLGTMLLAVLPVLRRERLWGGALAALAAIFFAFTAAYLSGTRNNLIAFPVLLLFLIIAGKPHQRWLSGALGGLTLALFVGLDSRMSSGFSGLLGGMVDNGIQFRFDIWQKALKLFLEAPILGVGSQGYADAIHQGVASGNLNEGLIGCCDNHAHNDLLQVLATRGLLGALSWSLLLLIPFVQFARLTRHENGRVSAMATAGCLIPLAYLLFGLTEATFMRGIYLSFYLLTVTTLTYVVWRTVAENLQGRREQYLSTIIITYNEADNIRDCLASVQPVSDEIIVVDSGSTDETVTIAKEFTDNITVTDWPGFGLQKQRALEQASGDWVLSIDADERLTSYLAREINHELSHQPRADAYKLPWAVTLYGKRLDFGRSGRAPLRLFRREGVRFSDAMVHEKILLPEGRRTVTLRGRLTHYTHRDFGHALEKSAKYAWLGAQERYRKGRRTKTLIYPTFRAIVTFVQVYILRLGFLDGPVGFLVAMTYTQGAFNKYAGLWTLTRAESTKPRGKTAK</sequence>